<evidence type="ECO:0000256" key="4">
    <source>
        <dbReference type="ARBA" id="ARBA00022737"/>
    </source>
</evidence>
<dbReference type="FunFam" id="1.25.40.10:FF:000573">
    <property type="entry name" value="Pentatricopeptide repeat-containing protein mitochondrial"/>
    <property type="match status" value="1"/>
</dbReference>
<reference evidence="8 9" key="1">
    <citation type="journal article" date="2020" name="bioRxiv">
        <title>Sequence and annotation of 42 cannabis genomes reveals extensive copy number variation in cannabinoid synthesis and pathogen resistance genes.</title>
        <authorList>
            <person name="Mckernan K.J."/>
            <person name="Helbert Y."/>
            <person name="Kane L.T."/>
            <person name="Ebling H."/>
            <person name="Zhang L."/>
            <person name="Liu B."/>
            <person name="Eaton Z."/>
            <person name="Mclaughlin S."/>
            <person name="Kingan S."/>
            <person name="Baybayan P."/>
            <person name="Concepcion G."/>
            <person name="Jordan M."/>
            <person name="Riva A."/>
            <person name="Barbazuk W."/>
            <person name="Harkins T."/>
        </authorList>
    </citation>
    <scope>NUCLEOTIDE SEQUENCE [LARGE SCALE GENOMIC DNA]</scope>
    <source>
        <strain evidence="9">cv. Jamaican Lion 4</strain>
        <tissue evidence="8">Leaf</tissue>
    </source>
</reference>
<comment type="caution">
    <text evidence="8">The sequence shown here is derived from an EMBL/GenBank/DDBJ whole genome shotgun (WGS) entry which is preliminary data.</text>
</comment>
<evidence type="ECO:0000256" key="1">
    <source>
        <dbReference type="ARBA" id="ARBA00004229"/>
    </source>
</evidence>
<keyword evidence="4" id="KW-0677">Repeat</keyword>
<evidence type="ECO:0008006" key="10">
    <source>
        <dbReference type="Google" id="ProtNLM"/>
    </source>
</evidence>
<dbReference type="GO" id="GO:0009451">
    <property type="term" value="P:RNA modification"/>
    <property type="evidence" value="ECO:0007669"/>
    <property type="project" value="InterPro"/>
</dbReference>
<dbReference type="FunFam" id="1.25.40.10:FF:000496">
    <property type="entry name" value="Pentatricopeptide repeat-containing protein chloroplastic"/>
    <property type="match status" value="1"/>
</dbReference>
<dbReference type="PANTHER" id="PTHR47926">
    <property type="entry name" value="PENTATRICOPEPTIDE REPEAT-CONTAINING PROTEIN"/>
    <property type="match status" value="1"/>
</dbReference>
<evidence type="ECO:0000256" key="7">
    <source>
        <dbReference type="SAM" id="MobiDB-lite"/>
    </source>
</evidence>
<sequence length="863" mass="96134">MFGENGVKGREGNPTLENTENERPAFENAGDSGDKQQRQGTEKAMASSPSSSVPLPLSPTSTATPNPNSHSSLTIPPPKKPQNLTIRARLSKLCQEGQPHLARQLFDTLPRPTTVLWNTIIIGFICNNFPNEGLLVYAQMKKSAPQTKCDSYTYSSTLKACADTRNLKLGRALHCHILRCISNPSRIVYNSLLNMYAACSHSHGGLDYSKYDLVRKVFDTMPKRNVVAWNTLVSWYVKTERYEQAVMEFVRMMRMRIKPSAVSFVNVFPALSGLGYYNHAIALYGLLIKNGGEFVNDLFVVSSGIFMFAELGCLDLARKMFDLCLEKNTEIWNTMIGGYVQNNFPNEAIDLFLRATLSEEAVLDEVSFLSAVTAVSQLQQLKLAQEIHAYVIKNLRVVPLYIQNAVIAMYSRCGSVDISFNIFHGMPERDVVSWNTMVSAFVHNGLDDEALMLVYEMQKQKVTIDSVTVTALLSAASNLRNPNVGKQTHAYLIRNGIEFEGMYSYLIDMYAKSGLVSTLRILVEKSCTHDRDLATWNSMIAGYTQNGLIEEAFMLLRLMMKQKVEPNAVTLASILPACNPMGNIDLGKQLHGFSIRHLLDQNVFVGTALIDMYSKSGAISYAENVFQETTMKNSVTYTTMILGYGQHGMGEKALSLFYSMQSSGIKPDAITFVAVLSACSYAGLVEEGLLIFELMTTKEYDIQPSTAHYGCVADLLGRAGRVVEAYDFVRGLGEEGNVLEIWGSLLGACRIHEQFELGKVVAEKLLELGKANDMTGYHVLLSNMYAEEGEWSHVDKLRKQMREKGLWKETGCSWIEISSSVNCFVSKDQKHHQCDEIYDMLGQLAMEMKDAGYQISDGITNSN</sequence>
<evidence type="ECO:0000256" key="5">
    <source>
        <dbReference type="ARBA" id="ARBA00022946"/>
    </source>
</evidence>
<dbReference type="EMBL" id="JAATIQ010000147">
    <property type="protein sequence ID" value="KAF4377184.1"/>
    <property type="molecule type" value="Genomic_DNA"/>
</dbReference>
<feature type="region of interest" description="Disordered" evidence="7">
    <location>
        <begin position="1"/>
        <end position="82"/>
    </location>
</feature>
<keyword evidence="3" id="KW-0934">Plastid</keyword>
<keyword evidence="5" id="KW-0809">Transit peptide</keyword>
<feature type="compositionally biased region" description="Low complexity" evidence="7">
    <location>
        <begin position="46"/>
        <end position="72"/>
    </location>
</feature>
<dbReference type="InterPro" id="IPR011990">
    <property type="entry name" value="TPR-like_helical_dom_sf"/>
</dbReference>
<accession>A0A7J6G2G4</accession>
<evidence type="ECO:0000256" key="3">
    <source>
        <dbReference type="ARBA" id="ARBA00022640"/>
    </source>
</evidence>
<dbReference type="PROSITE" id="PS51375">
    <property type="entry name" value="PPR"/>
    <property type="match status" value="4"/>
</dbReference>
<feature type="repeat" description="PPR" evidence="6">
    <location>
        <begin position="430"/>
        <end position="464"/>
    </location>
</feature>
<feature type="repeat" description="PPR" evidence="6">
    <location>
        <begin position="532"/>
        <end position="566"/>
    </location>
</feature>
<dbReference type="InterPro" id="IPR046848">
    <property type="entry name" value="E_motif"/>
</dbReference>
<proteinExistence type="predicted"/>
<keyword evidence="9" id="KW-1185">Reference proteome</keyword>
<evidence type="ECO:0000313" key="9">
    <source>
        <dbReference type="Proteomes" id="UP000583929"/>
    </source>
</evidence>
<dbReference type="Pfam" id="PF01535">
    <property type="entry name" value="PPR"/>
    <property type="match status" value="2"/>
</dbReference>
<gene>
    <name evidence="8" type="ORF">G4B88_009176</name>
</gene>
<dbReference type="Proteomes" id="UP000583929">
    <property type="component" value="Unassembled WGS sequence"/>
</dbReference>
<feature type="repeat" description="PPR" evidence="6">
    <location>
        <begin position="633"/>
        <end position="667"/>
    </location>
</feature>
<dbReference type="InterPro" id="IPR002885">
    <property type="entry name" value="PPR_rpt"/>
</dbReference>
<feature type="compositionally biased region" description="Basic and acidic residues" evidence="7">
    <location>
        <begin position="32"/>
        <end position="41"/>
    </location>
</feature>
<dbReference type="Gene3D" id="1.25.40.10">
    <property type="entry name" value="Tetratricopeptide repeat domain"/>
    <property type="match status" value="6"/>
</dbReference>
<comment type="subcellular location">
    <subcellularLocation>
        <location evidence="1">Plastid</location>
        <location evidence="1">Chloroplast</location>
    </subcellularLocation>
</comment>
<dbReference type="NCBIfam" id="TIGR00756">
    <property type="entry name" value="PPR"/>
    <property type="match status" value="4"/>
</dbReference>
<evidence type="ECO:0000313" key="8">
    <source>
        <dbReference type="EMBL" id="KAF4377184.1"/>
    </source>
</evidence>
<organism evidence="8 9">
    <name type="scientific">Cannabis sativa</name>
    <name type="common">Hemp</name>
    <name type="synonym">Marijuana</name>
    <dbReference type="NCBI Taxonomy" id="3483"/>
    <lineage>
        <taxon>Eukaryota</taxon>
        <taxon>Viridiplantae</taxon>
        <taxon>Streptophyta</taxon>
        <taxon>Embryophyta</taxon>
        <taxon>Tracheophyta</taxon>
        <taxon>Spermatophyta</taxon>
        <taxon>Magnoliopsida</taxon>
        <taxon>eudicotyledons</taxon>
        <taxon>Gunneridae</taxon>
        <taxon>Pentapetalae</taxon>
        <taxon>rosids</taxon>
        <taxon>fabids</taxon>
        <taxon>Rosales</taxon>
        <taxon>Cannabaceae</taxon>
        <taxon>Cannabis</taxon>
    </lineage>
</organism>
<dbReference type="FunFam" id="1.25.40.10:FF:000645">
    <property type="entry name" value="Pentatricopeptide repeat-containing protein chloroplastic"/>
    <property type="match status" value="1"/>
</dbReference>
<feature type="repeat" description="PPR" evidence="6">
    <location>
        <begin position="225"/>
        <end position="259"/>
    </location>
</feature>
<keyword evidence="2" id="KW-0150">Chloroplast</keyword>
<dbReference type="PANTHER" id="PTHR47926:SF452">
    <property type="entry name" value="PENTATRICOPEPTIDE REPEAT-CONTAINING PROTEIN"/>
    <property type="match status" value="1"/>
</dbReference>
<name>A0A7J6G2G4_CANSA</name>
<dbReference type="Pfam" id="PF13041">
    <property type="entry name" value="PPR_2"/>
    <property type="match status" value="4"/>
</dbReference>
<dbReference type="AlphaFoldDB" id="A0A7J6G2G4"/>
<dbReference type="InterPro" id="IPR046960">
    <property type="entry name" value="PPR_At4g14850-like_plant"/>
</dbReference>
<dbReference type="GO" id="GO:0009507">
    <property type="term" value="C:chloroplast"/>
    <property type="evidence" value="ECO:0007669"/>
    <property type="project" value="UniProtKB-SubCell"/>
</dbReference>
<evidence type="ECO:0000256" key="6">
    <source>
        <dbReference type="PROSITE-ProRule" id="PRU00708"/>
    </source>
</evidence>
<dbReference type="GO" id="GO:0003729">
    <property type="term" value="F:mRNA binding"/>
    <property type="evidence" value="ECO:0007669"/>
    <property type="project" value="UniProtKB-ARBA"/>
</dbReference>
<protein>
    <recommendedName>
        <fullName evidence="10">Pentatricopeptide repeat-containing protein</fullName>
    </recommendedName>
</protein>
<evidence type="ECO:0000256" key="2">
    <source>
        <dbReference type="ARBA" id="ARBA00022528"/>
    </source>
</evidence>
<dbReference type="Pfam" id="PF20431">
    <property type="entry name" value="E_motif"/>
    <property type="match status" value="1"/>
</dbReference>